<feature type="signal peptide" evidence="2">
    <location>
        <begin position="1"/>
        <end position="18"/>
    </location>
</feature>
<proteinExistence type="predicted"/>
<reference evidence="3" key="1">
    <citation type="submission" date="2021-01" db="EMBL/GenBank/DDBJ databases">
        <authorList>
            <person name="Zhong Y.L."/>
        </authorList>
    </citation>
    <scope>NUCLEOTIDE SEQUENCE</scope>
    <source>
        <strain evidence="3">KCTC 23302</strain>
    </source>
</reference>
<evidence type="ECO:0000256" key="2">
    <source>
        <dbReference type="SAM" id="SignalP"/>
    </source>
</evidence>
<dbReference type="RefSeq" id="WP_201916220.1">
    <property type="nucleotide sequence ID" value="NZ_BAABAX010000001.1"/>
</dbReference>
<feature type="region of interest" description="Disordered" evidence="1">
    <location>
        <begin position="82"/>
        <end position="104"/>
    </location>
</feature>
<evidence type="ECO:0000313" key="4">
    <source>
        <dbReference type="Proteomes" id="UP000651057"/>
    </source>
</evidence>
<dbReference type="EMBL" id="JAERQJ010000001">
    <property type="protein sequence ID" value="MBL0682221.1"/>
    <property type="molecule type" value="Genomic_DNA"/>
</dbReference>
<dbReference type="AlphaFoldDB" id="A0A936ZU68"/>
<comment type="caution">
    <text evidence="3">The sequence shown here is derived from an EMBL/GenBank/DDBJ whole genome shotgun (WGS) entry which is preliminary data.</text>
</comment>
<evidence type="ECO:0000256" key="1">
    <source>
        <dbReference type="SAM" id="MobiDB-lite"/>
    </source>
</evidence>
<evidence type="ECO:0000313" key="3">
    <source>
        <dbReference type="EMBL" id="MBL0682221.1"/>
    </source>
</evidence>
<evidence type="ECO:0008006" key="5">
    <source>
        <dbReference type="Google" id="ProtNLM"/>
    </source>
</evidence>
<feature type="chain" id="PRO_5037415830" description="DUF4468 domain-containing protein" evidence="2">
    <location>
        <begin position="19"/>
        <end position="295"/>
    </location>
</feature>
<gene>
    <name evidence="3" type="ORF">JJQ60_01705</name>
</gene>
<name>A0A936ZU68_9FLAO</name>
<protein>
    <recommendedName>
        <fullName evidence="5">DUF4468 domain-containing protein</fullName>
    </recommendedName>
</protein>
<sequence>MKNLILLISLLCSTIIFSQGNITNNDIIVTSDGQLIQAKVVKVTDNNISFNYPGESVINEIKVSNLQKIVFASGRTQTFNSSQSAGVLPKENSSLNKNNNPVQQTNPLIPKEDIYLLPDYKENTLAVIPFSFVKNGKYQETLSGEATSYATDFLLKNASQYGIQVQDMNTTINKLINSGINHKQLRESSSETLRKIIGTEFLLSAELKESSILKSENKAANFYSTSKSTVPTSSGIKTSITFKLYDASSEKYNVSFTEDLKIKTSDKNSASQQQAHRWKSSMKYVLEQFLLSKSL</sequence>
<keyword evidence="4" id="KW-1185">Reference proteome</keyword>
<keyword evidence="2" id="KW-0732">Signal</keyword>
<accession>A0A936ZU68</accession>
<dbReference type="Proteomes" id="UP000651057">
    <property type="component" value="Unassembled WGS sequence"/>
</dbReference>
<organism evidence="3 4">
    <name type="scientific">Aquimarina mytili</name>
    <dbReference type="NCBI Taxonomy" id="874423"/>
    <lineage>
        <taxon>Bacteria</taxon>
        <taxon>Pseudomonadati</taxon>
        <taxon>Bacteroidota</taxon>
        <taxon>Flavobacteriia</taxon>
        <taxon>Flavobacteriales</taxon>
        <taxon>Flavobacteriaceae</taxon>
        <taxon>Aquimarina</taxon>
    </lineage>
</organism>